<dbReference type="PANTHER" id="PTHR48051">
    <property type="match status" value="1"/>
</dbReference>
<keyword evidence="5" id="KW-1185">Reference proteome</keyword>
<organism evidence="4 5">
    <name type="scientific">Theobroma cacao</name>
    <name type="common">Cacao</name>
    <name type="synonym">Cocoa</name>
    <dbReference type="NCBI Taxonomy" id="3641"/>
    <lineage>
        <taxon>Eukaryota</taxon>
        <taxon>Viridiplantae</taxon>
        <taxon>Streptophyta</taxon>
        <taxon>Embryophyta</taxon>
        <taxon>Tracheophyta</taxon>
        <taxon>Spermatophyta</taxon>
        <taxon>Magnoliopsida</taxon>
        <taxon>eudicotyledons</taxon>
        <taxon>Gunneridae</taxon>
        <taxon>Pentapetalae</taxon>
        <taxon>rosids</taxon>
        <taxon>malvids</taxon>
        <taxon>Malvales</taxon>
        <taxon>Malvaceae</taxon>
        <taxon>Byttnerioideae</taxon>
        <taxon>Theobroma</taxon>
    </lineage>
</organism>
<accession>A0A061GB57</accession>
<gene>
    <name evidence="4" type="ORF">TCM_027906</name>
</gene>
<dbReference type="SUPFAM" id="SSF52058">
    <property type="entry name" value="L domain-like"/>
    <property type="match status" value="1"/>
</dbReference>
<dbReference type="AlphaFoldDB" id="A0A061GB57"/>
<evidence type="ECO:0000256" key="2">
    <source>
        <dbReference type="ARBA" id="ARBA00022737"/>
    </source>
</evidence>
<evidence type="ECO:0000256" key="1">
    <source>
        <dbReference type="ARBA" id="ARBA00022614"/>
    </source>
</evidence>
<sequence length="252" mass="27907">MLFKRSSKSIALTLPHISSLSSLTKLNISGRNLGEGALTSDICYLSLLETLILCHNNFVSLPPNLCQLAKLHCLELSGCNKLESLLEPPSIIVDLDSCASLEIVPNPTKPYIHRKSRSDCLLWKRTYYYGGSCFKLAANALRMLKRHLKAIGDAKLIFVILIPGSETFEWFTHWSKDSSISIVLPPNLRNDSLWMGIALCCVLVPASNNGASRDVDISIYFLMHSPSAGPILKYISLFQSNSISGRICQDHL</sequence>
<dbReference type="Proteomes" id="UP000026915">
    <property type="component" value="Chromosome 6"/>
</dbReference>
<protein>
    <recommendedName>
        <fullName evidence="3">C-JID domain-containing protein</fullName>
    </recommendedName>
</protein>
<evidence type="ECO:0000313" key="4">
    <source>
        <dbReference type="EMBL" id="EOY26382.1"/>
    </source>
</evidence>
<dbReference type="Gramene" id="EOY26382">
    <property type="protein sequence ID" value="EOY26382"/>
    <property type="gene ID" value="TCM_027906"/>
</dbReference>
<dbReference type="EMBL" id="CM001884">
    <property type="protein sequence ID" value="EOY26382.1"/>
    <property type="molecule type" value="Genomic_DNA"/>
</dbReference>
<name>A0A061GB57_THECC</name>
<dbReference type="PANTHER" id="PTHR48051:SF54">
    <property type="entry name" value="LEUCINE-RICH REPEAT-CONTAINING PROTEIN"/>
    <property type="match status" value="1"/>
</dbReference>
<evidence type="ECO:0000313" key="5">
    <source>
        <dbReference type="Proteomes" id="UP000026915"/>
    </source>
</evidence>
<dbReference type="InParanoid" id="A0A061GB57"/>
<dbReference type="Pfam" id="PF20160">
    <property type="entry name" value="C-JID"/>
    <property type="match status" value="1"/>
</dbReference>
<keyword evidence="2" id="KW-0677">Repeat</keyword>
<proteinExistence type="predicted"/>
<dbReference type="OMA" id="ISGRICQ"/>
<dbReference type="eggNOG" id="ENOG502R41B">
    <property type="taxonomic scope" value="Eukaryota"/>
</dbReference>
<dbReference type="InterPro" id="IPR050216">
    <property type="entry name" value="LRR_domain-containing"/>
</dbReference>
<reference evidence="4 5" key="1">
    <citation type="journal article" date="2013" name="Genome Biol.">
        <title>The genome sequence of the most widely cultivated cacao type and its use to identify candidate genes regulating pod color.</title>
        <authorList>
            <person name="Motamayor J.C."/>
            <person name="Mockaitis K."/>
            <person name="Schmutz J."/>
            <person name="Haiminen N."/>
            <person name="Iii D.L."/>
            <person name="Cornejo O."/>
            <person name="Findley S.D."/>
            <person name="Zheng P."/>
            <person name="Utro F."/>
            <person name="Royaert S."/>
            <person name="Saski C."/>
            <person name="Jenkins J."/>
            <person name="Podicheti R."/>
            <person name="Zhao M."/>
            <person name="Scheffler B.E."/>
            <person name="Stack J.C."/>
            <person name="Feltus F.A."/>
            <person name="Mustiga G.M."/>
            <person name="Amores F."/>
            <person name="Phillips W."/>
            <person name="Marelli J.P."/>
            <person name="May G.D."/>
            <person name="Shapiro H."/>
            <person name="Ma J."/>
            <person name="Bustamante C.D."/>
            <person name="Schnell R.J."/>
            <person name="Main D."/>
            <person name="Gilbert D."/>
            <person name="Parida L."/>
            <person name="Kuhn D.N."/>
        </authorList>
    </citation>
    <scope>NUCLEOTIDE SEQUENCE [LARGE SCALE GENOMIC DNA]</scope>
    <source>
        <strain evidence="5">cv. Matina 1-6</strain>
    </source>
</reference>
<evidence type="ECO:0000259" key="3">
    <source>
        <dbReference type="Pfam" id="PF20160"/>
    </source>
</evidence>
<dbReference type="InterPro" id="IPR032675">
    <property type="entry name" value="LRR_dom_sf"/>
</dbReference>
<dbReference type="InterPro" id="IPR045344">
    <property type="entry name" value="C-JID"/>
</dbReference>
<keyword evidence="1" id="KW-0433">Leucine-rich repeat</keyword>
<dbReference type="Gene3D" id="3.80.10.10">
    <property type="entry name" value="Ribonuclease Inhibitor"/>
    <property type="match status" value="1"/>
</dbReference>
<feature type="domain" description="C-JID" evidence="3">
    <location>
        <begin position="163"/>
        <end position="206"/>
    </location>
</feature>
<dbReference type="HOGENOM" id="CLU_1104366_0_0_1"/>